<dbReference type="GO" id="GO:0071555">
    <property type="term" value="P:cell wall organization"/>
    <property type="evidence" value="ECO:0007669"/>
    <property type="project" value="UniProtKB-UniRule"/>
</dbReference>
<gene>
    <name evidence="16" type="primary">lppS</name>
    <name evidence="16" type="ordered locus">CRES_0602</name>
</gene>
<evidence type="ECO:0000256" key="6">
    <source>
        <dbReference type="ARBA" id="ARBA00022984"/>
    </source>
</evidence>
<keyword evidence="7" id="KW-0472">Membrane</keyword>
<evidence type="ECO:0000256" key="14">
    <source>
        <dbReference type="SAM" id="MobiDB-lite"/>
    </source>
</evidence>
<evidence type="ECO:0000256" key="5">
    <source>
        <dbReference type="ARBA" id="ARBA00022960"/>
    </source>
</evidence>
<feature type="compositionally biased region" description="Polar residues" evidence="14">
    <location>
        <begin position="67"/>
        <end position="78"/>
    </location>
</feature>
<dbReference type="InterPro" id="IPR005490">
    <property type="entry name" value="LD_TPept_cat_dom"/>
</dbReference>
<dbReference type="Gene3D" id="2.60.40.3710">
    <property type="match status" value="1"/>
</dbReference>
<keyword evidence="4" id="KW-0732">Signal</keyword>
<keyword evidence="6 13" id="KW-0573">Peptidoglycan synthesis</keyword>
<feature type="active site" description="Nucleophile" evidence="13">
    <location>
        <position position="378"/>
    </location>
</feature>
<name>F8DZ22_CORRG</name>
<dbReference type="InterPro" id="IPR050979">
    <property type="entry name" value="LD-transpeptidase"/>
</dbReference>
<comment type="pathway">
    <text evidence="1 13">Cell wall biogenesis; peptidoglycan biosynthesis.</text>
</comment>
<dbReference type="InterPro" id="IPR041280">
    <property type="entry name" value="Big_10"/>
</dbReference>
<evidence type="ECO:0000256" key="10">
    <source>
        <dbReference type="ARBA" id="ARBA00023315"/>
    </source>
</evidence>
<evidence type="ECO:0000256" key="1">
    <source>
        <dbReference type="ARBA" id="ARBA00004752"/>
    </source>
</evidence>
<comment type="pathway">
    <text evidence="12">Glycan biosynthesis.</text>
</comment>
<evidence type="ECO:0000259" key="15">
    <source>
        <dbReference type="PROSITE" id="PS52029"/>
    </source>
</evidence>
<keyword evidence="11 13" id="KW-0961">Cell wall biogenesis/degradation</keyword>
<proteinExistence type="predicted"/>
<dbReference type="PROSITE" id="PS52029">
    <property type="entry name" value="LD_TPASE"/>
    <property type="match status" value="1"/>
</dbReference>
<dbReference type="Gene3D" id="2.40.440.10">
    <property type="entry name" value="L,D-transpeptidase catalytic domain-like"/>
    <property type="match status" value="1"/>
</dbReference>
<dbReference type="eggNOG" id="COG1376">
    <property type="taxonomic scope" value="Bacteria"/>
</dbReference>
<keyword evidence="3" id="KW-0808">Transferase</keyword>
<evidence type="ECO:0000256" key="12">
    <source>
        <dbReference type="ARBA" id="ARBA00060592"/>
    </source>
</evidence>
<dbReference type="FunFam" id="2.40.440.10:FF:000005">
    <property type="entry name" value="L,D-transpeptidase 2"/>
    <property type="match status" value="1"/>
</dbReference>
<dbReference type="InterPro" id="IPR038063">
    <property type="entry name" value="Transpep_catalytic_dom"/>
</dbReference>
<keyword evidence="8" id="KW-0564">Palmitate</keyword>
<dbReference type="RefSeq" id="WP_013887986.1">
    <property type="nucleotide sequence ID" value="NC_015673.1"/>
</dbReference>
<dbReference type="UniPathway" id="UPA00219"/>
<reference evidence="16 17" key="1">
    <citation type="journal article" date="2012" name="BMC Genomics">
        <title>Complete genome sequence, lifestyle, and multi-drug resistance of the human pathogen Corynebacterium resistens DSM 45100 isolated from blood samples of a leukemia patient.</title>
        <authorList>
            <person name="Schroder J."/>
            <person name="Maus I."/>
            <person name="Meyer K."/>
            <person name="Wordemann S."/>
            <person name="Blom J."/>
            <person name="Jaenicke S."/>
            <person name="Schneider J."/>
            <person name="Trost E."/>
            <person name="Tauch A."/>
        </authorList>
    </citation>
    <scope>NUCLEOTIDE SEQUENCE [LARGE SCALE GENOMIC DNA]</scope>
    <source>
        <strain evidence="17">DSM 45100 / JCM 12819 / CCUG 50093 / GTC 2026 / SICGH 158</strain>
    </source>
</reference>
<dbReference type="OrthoDB" id="5242354at2"/>
<dbReference type="CDD" id="cd16913">
    <property type="entry name" value="YkuD_like"/>
    <property type="match status" value="1"/>
</dbReference>
<dbReference type="HOGENOM" id="CLU_039404_3_0_11"/>
<evidence type="ECO:0000313" key="17">
    <source>
        <dbReference type="Proteomes" id="UP000000492"/>
    </source>
</evidence>
<dbReference type="EMBL" id="CP002857">
    <property type="protein sequence ID" value="AEI08963.1"/>
    <property type="molecule type" value="Genomic_DNA"/>
</dbReference>
<evidence type="ECO:0000256" key="4">
    <source>
        <dbReference type="ARBA" id="ARBA00022729"/>
    </source>
</evidence>
<dbReference type="PANTHER" id="PTHR30582:SF2">
    <property type="entry name" value="L,D-TRANSPEPTIDASE YCIB-RELATED"/>
    <property type="match status" value="1"/>
</dbReference>
<accession>F8DZ22</accession>
<dbReference type="Pfam" id="PF17964">
    <property type="entry name" value="Big_10"/>
    <property type="match status" value="1"/>
</dbReference>
<evidence type="ECO:0000256" key="3">
    <source>
        <dbReference type="ARBA" id="ARBA00022679"/>
    </source>
</evidence>
<keyword evidence="5 13" id="KW-0133">Cell shape</keyword>
<dbReference type="GO" id="GO:0018104">
    <property type="term" value="P:peptidoglycan-protein cross-linking"/>
    <property type="evidence" value="ECO:0007669"/>
    <property type="project" value="TreeGrafter"/>
</dbReference>
<dbReference type="GO" id="GO:0005576">
    <property type="term" value="C:extracellular region"/>
    <property type="evidence" value="ECO:0007669"/>
    <property type="project" value="TreeGrafter"/>
</dbReference>
<dbReference type="CDD" id="cd13432">
    <property type="entry name" value="LDT_IgD_like_2"/>
    <property type="match status" value="1"/>
</dbReference>
<feature type="region of interest" description="Disordered" evidence="14">
    <location>
        <begin position="67"/>
        <end position="92"/>
    </location>
</feature>
<dbReference type="STRING" id="662755.CRES_0602"/>
<evidence type="ECO:0000256" key="2">
    <source>
        <dbReference type="ARBA" id="ARBA00022475"/>
    </source>
</evidence>
<evidence type="ECO:0000256" key="9">
    <source>
        <dbReference type="ARBA" id="ARBA00023288"/>
    </source>
</evidence>
<feature type="active site" description="Proton donor/acceptor" evidence="13">
    <location>
        <position position="360"/>
    </location>
</feature>
<evidence type="ECO:0000256" key="7">
    <source>
        <dbReference type="ARBA" id="ARBA00023136"/>
    </source>
</evidence>
<dbReference type="KEGG" id="crd:CRES_0602"/>
<dbReference type="PANTHER" id="PTHR30582">
    <property type="entry name" value="L,D-TRANSPEPTIDASE"/>
    <property type="match status" value="1"/>
</dbReference>
<feature type="domain" description="L,D-TPase catalytic" evidence="15">
    <location>
        <begin position="277"/>
        <end position="402"/>
    </location>
</feature>
<dbReference type="Pfam" id="PF03734">
    <property type="entry name" value="YkuD"/>
    <property type="match status" value="1"/>
</dbReference>
<keyword evidence="2" id="KW-1003">Cell membrane</keyword>
<dbReference type="Proteomes" id="UP000000492">
    <property type="component" value="Chromosome"/>
</dbReference>
<evidence type="ECO:0000313" key="16">
    <source>
        <dbReference type="EMBL" id="AEI08963.1"/>
    </source>
</evidence>
<evidence type="ECO:0000256" key="13">
    <source>
        <dbReference type="PROSITE-ProRule" id="PRU01373"/>
    </source>
</evidence>
<dbReference type="GO" id="GO:0016746">
    <property type="term" value="F:acyltransferase activity"/>
    <property type="evidence" value="ECO:0007669"/>
    <property type="project" value="UniProtKB-KW"/>
</dbReference>
<sequence length="432" mass="46720">MKPSIHLSQRLRRCIATFSKDEPSAGIGAGKAQYSRGAASRHRSAVVVAAMLSSSLFVAGCTINNEGSTDSSEGQTFEKNPKSTSDAKTEFSASVKDNAKDVGVDKKIEVTSGKKVTSASLTDVMGNTVEGRFNEDKTKWTSAGDLQFGTTYTLTAKSGGKEISRTFTTKVAQALTSTALAPLDGSTVGVAQTISLIFDTAIPDRKAVEKAIKVETDNNTEGAFYWLNDRMVRWRPKDYWKPGTKVTVKTSLKGVDLGNGTYATEDRSAKFTIGDDVRAVIDDKTKMMEIFKNGKKIKTMPTSNGRDGEYATPNGVYMVGDQHEQLMMDSTTYGLALDAGGYRTSVSYATQMSYSGIYIHGAPWSEYAQGSANTSHGCINVSIPNAQWVFQNLKRGDIVEVKNTSGGKLNGLDGLGDWMIPWEKWKAGNAEQ</sequence>
<dbReference type="AlphaFoldDB" id="F8DZ22"/>
<feature type="compositionally biased region" description="Basic and acidic residues" evidence="14">
    <location>
        <begin position="79"/>
        <end position="89"/>
    </location>
</feature>
<dbReference type="Gene3D" id="2.60.40.3780">
    <property type="match status" value="1"/>
</dbReference>
<keyword evidence="9 16" id="KW-0449">Lipoprotein</keyword>
<dbReference type="GO" id="GO:0008360">
    <property type="term" value="P:regulation of cell shape"/>
    <property type="evidence" value="ECO:0007669"/>
    <property type="project" value="UniProtKB-UniRule"/>
</dbReference>
<dbReference type="SUPFAM" id="SSF141523">
    <property type="entry name" value="L,D-transpeptidase catalytic domain-like"/>
    <property type="match status" value="1"/>
</dbReference>
<evidence type="ECO:0000256" key="11">
    <source>
        <dbReference type="ARBA" id="ARBA00023316"/>
    </source>
</evidence>
<evidence type="ECO:0000256" key="8">
    <source>
        <dbReference type="ARBA" id="ARBA00023139"/>
    </source>
</evidence>
<dbReference type="GO" id="GO:0071972">
    <property type="term" value="F:peptidoglycan L,D-transpeptidase activity"/>
    <property type="evidence" value="ECO:0007669"/>
    <property type="project" value="TreeGrafter"/>
</dbReference>
<keyword evidence="17" id="KW-1185">Reference proteome</keyword>
<keyword evidence="10" id="KW-0012">Acyltransferase</keyword>
<organism evidence="16 17">
    <name type="scientific">Corynebacterium resistens (strain DSM 45100 / JCM 12819 / GTC 2026 / SICGH 158)</name>
    <dbReference type="NCBI Taxonomy" id="662755"/>
    <lineage>
        <taxon>Bacteria</taxon>
        <taxon>Bacillati</taxon>
        <taxon>Actinomycetota</taxon>
        <taxon>Actinomycetes</taxon>
        <taxon>Mycobacteriales</taxon>
        <taxon>Corynebacteriaceae</taxon>
        <taxon>Corynebacterium</taxon>
    </lineage>
</organism>
<protein>
    <submittedName>
        <fullName evidence="16">Lipoprotein</fullName>
    </submittedName>
</protein>